<comment type="caution">
    <text evidence="1">The sequence shown here is derived from an EMBL/GenBank/DDBJ whole genome shotgun (WGS) entry which is preliminary data.</text>
</comment>
<sequence length="86" mass="9984">MNIQAGKYYQNSKGLIRKVKGIEMRPNRYGSWEEVVYAPILPGGKEGAEKTCALSTMKGWAKREFDRQRLNGEARSVRKRPYFWSN</sequence>
<dbReference type="Proteomes" id="UP000271031">
    <property type="component" value="Unassembled WGS sequence"/>
</dbReference>
<name>A0A3M8DNG4_9BACL</name>
<reference evidence="1 2" key="1">
    <citation type="submission" date="2018-10" db="EMBL/GenBank/DDBJ databases">
        <title>Phylogenomics of Brevibacillus.</title>
        <authorList>
            <person name="Dunlap C."/>
        </authorList>
    </citation>
    <scope>NUCLEOTIDE SEQUENCE [LARGE SCALE GENOMIC DNA]</scope>
    <source>
        <strain evidence="1 2">JCM 15716</strain>
    </source>
</reference>
<protein>
    <submittedName>
        <fullName evidence="1">Uncharacterized protein</fullName>
    </submittedName>
</protein>
<accession>A0A3M8DNG4</accession>
<dbReference type="RefSeq" id="WP_122917878.1">
    <property type="nucleotide sequence ID" value="NZ_RHHQ01000008.1"/>
</dbReference>
<dbReference type="AlphaFoldDB" id="A0A3M8DNG4"/>
<proteinExistence type="predicted"/>
<dbReference type="EMBL" id="RHHQ01000008">
    <property type="protein sequence ID" value="RNB89623.1"/>
    <property type="molecule type" value="Genomic_DNA"/>
</dbReference>
<evidence type="ECO:0000313" key="2">
    <source>
        <dbReference type="Proteomes" id="UP000271031"/>
    </source>
</evidence>
<dbReference type="OrthoDB" id="9914061at2"/>
<evidence type="ECO:0000313" key="1">
    <source>
        <dbReference type="EMBL" id="RNB89623.1"/>
    </source>
</evidence>
<keyword evidence="2" id="KW-1185">Reference proteome</keyword>
<organism evidence="1 2">
    <name type="scientific">Brevibacillus fluminis</name>
    <dbReference type="NCBI Taxonomy" id="511487"/>
    <lineage>
        <taxon>Bacteria</taxon>
        <taxon>Bacillati</taxon>
        <taxon>Bacillota</taxon>
        <taxon>Bacilli</taxon>
        <taxon>Bacillales</taxon>
        <taxon>Paenibacillaceae</taxon>
        <taxon>Brevibacillus</taxon>
    </lineage>
</organism>
<gene>
    <name evidence="1" type="ORF">EDM56_10585</name>
</gene>